<feature type="domain" description="Cytochrome oxidase subunit II copper A binding" evidence="5">
    <location>
        <begin position="82"/>
        <end position="182"/>
    </location>
</feature>
<reference evidence="7" key="1">
    <citation type="submission" date="2016-10" db="EMBL/GenBank/DDBJ databases">
        <authorList>
            <person name="Varghese N."/>
            <person name="Submissions S."/>
        </authorList>
    </citation>
    <scope>NUCLEOTIDE SEQUENCE [LARGE SCALE GENOMIC DNA]</scope>
    <source>
        <strain evidence="7">CGMCC 1.10218</strain>
    </source>
</reference>
<evidence type="ECO:0000259" key="5">
    <source>
        <dbReference type="PROSITE" id="PS50857"/>
    </source>
</evidence>
<keyword evidence="3" id="KW-0186">Copper</keyword>
<feature type="transmembrane region" description="Helical" evidence="4">
    <location>
        <begin position="20"/>
        <end position="41"/>
    </location>
</feature>
<dbReference type="PANTHER" id="PTHR42838:SF2">
    <property type="entry name" value="NITROUS-OXIDE REDUCTASE"/>
    <property type="match status" value="1"/>
</dbReference>
<organism evidence="6 7">
    <name type="scientific">Deinococcus reticulitermitis</name>
    <dbReference type="NCBI Taxonomy" id="856736"/>
    <lineage>
        <taxon>Bacteria</taxon>
        <taxon>Thermotogati</taxon>
        <taxon>Deinococcota</taxon>
        <taxon>Deinococci</taxon>
        <taxon>Deinococcales</taxon>
        <taxon>Deinococcaceae</taxon>
        <taxon>Deinococcus</taxon>
    </lineage>
</organism>
<evidence type="ECO:0000313" key="7">
    <source>
        <dbReference type="Proteomes" id="UP000199223"/>
    </source>
</evidence>
<keyword evidence="4" id="KW-0472">Membrane</keyword>
<dbReference type="GO" id="GO:0016020">
    <property type="term" value="C:membrane"/>
    <property type="evidence" value="ECO:0007669"/>
    <property type="project" value="InterPro"/>
</dbReference>
<keyword evidence="7" id="KW-1185">Reference proteome</keyword>
<evidence type="ECO:0000256" key="2">
    <source>
        <dbReference type="ARBA" id="ARBA00022723"/>
    </source>
</evidence>
<evidence type="ECO:0000256" key="4">
    <source>
        <dbReference type="SAM" id="Phobius"/>
    </source>
</evidence>
<dbReference type="InterPro" id="IPR034214">
    <property type="entry name" value="Ba3_CcO_II_C"/>
</dbReference>
<dbReference type="GO" id="GO:0004129">
    <property type="term" value="F:cytochrome-c oxidase activity"/>
    <property type="evidence" value="ECO:0007669"/>
    <property type="project" value="InterPro"/>
</dbReference>
<dbReference type="InterPro" id="IPR008972">
    <property type="entry name" value="Cupredoxin"/>
</dbReference>
<dbReference type="PROSITE" id="PS50857">
    <property type="entry name" value="COX2_CUA"/>
    <property type="match status" value="1"/>
</dbReference>
<dbReference type="InterPro" id="IPR051403">
    <property type="entry name" value="NosZ/Cyto_c_oxidase_sub2"/>
</dbReference>
<dbReference type="GO" id="GO:0005507">
    <property type="term" value="F:copper ion binding"/>
    <property type="evidence" value="ECO:0007669"/>
    <property type="project" value="InterPro"/>
</dbReference>
<dbReference type="STRING" id="856736.SAMN04488058_109106"/>
<keyword evidence="4" id="KW-0812">Transmembrane</keyword>
<protein>
    <submittedName>
        <fullName evidence="6">Cytochrome c oxidase subunit 2</fullName>
    </submittedName>
</protein>
<dbReference type="Gene3D" id="2.60.40.420">
    <property type="entry name" value="Cupredoxins - blue copper proteins"/>
    <property type="match status" value="1"/>
</dbReference>
<name>A0A1H6ZBQ7_9DEIO</name>
<sequence>MAPVPAPRLDHHTLEKYENIWFLIASIMAVLLFVAVLASFFSGTYPSLTGEGGHHIEGVRNGRIDPRNFAGTPFAEPGVRENPDGTVEVFVVGKAYQFQPAVLRLPAGKPVTFHVTSADVLHGYYVEGTNINATAIPGQVSSFTTTFRRAGTRQVICNEYCGTGHQNMINRVIVEPQAQAQR</sequence>
<dbReference type="RefSeq" id="WP_092264682.1">
    <property type="nucleotide sequence ID" value="NZ_FNZA01000009.1"/>
</dbReference>
<comment type="subcellular location">
    <subcellularLocation>
        <location evidence="1">Cell envelope</location>
    </subcellularLocation>
</comment>
<dbReference type="EMBL" id="FNZA01000009">
    <property type="protein sequence ID" value="SEJ50879.1"/>
    <property type="molecule type" value="Genomic_DNA"/>
</dbReference>
<proteinExistence type="predicted"/>
<dbReference type="SUPFAM" id="SSF49503">
    <property type="entry name" value="Cupredoxins"/>
    <property type="match status" value="1"/>
</dbReference>
<dbReference type="PROSITE" id="PS00078">
    <property type="entry name" value="COX2"/>
    <property type="match status" value="1"/>
</dbReference>
<dbReference type="Proteomes" id="UP000199223">
    <property type="component" value="Unassembled WGS sequence"/>
</dbReference>
<dbReference type="CDD" id="cd13913">
    <property type="entry name" value="ba3_CcO_II_C"/>
    <property type="match status" value="1"/>
</dbReference>
<evidence type="ECO:0000256" key="1">
    <source>
        <dbReference type="ARBA" id="ARBA00004196"/>
    </source>
</evidence>
<evidence type="ECO:0000256" key="3">
    <source>
        <dbReference type="ARBA" id="ARBA00023008"/>
    </source>
</evidence>
<accession>A0A1H6ZBQ7</accession>
<dbReference type="InterPro" id="IPR001505">
    <property type="entry name" value="Copper_CuA"/>
</dbReference>
<dbReference type="AlphaFoldDB" id="A0A1H6ZBQ7"/>
<dbReference type="GO" id="GO:0030313">
    <property type="term" value="C:cell envelope"/>
    <property type="evidence" value="ECO:0007669"/>
    <property type="project" value="UniProtKB-SubCell"/>
</dbReference>
<keyword evidence="4" id="KW-1133">Transmembrane helix</keyword>
<dbReference type="Pfam" id="PF00116">
    <property type="entry name" value="COX2"/>
    <property type="match status" value="1"/>
</dbReference>
<keyword evidence="2" id="KW-0479">Metal-binding</keyword>
<dbReference type="OrthoDB" id="9773456at2"/>
<dbReference type="PANTHER" id="PTHR42838">
    <property type="entry name" value="CYTOCHROME C OXIDASE SUBUNIT II"/>
    <property type="match status" value="1"/>
</dbReference>
<evidence type="ECO:0000313" key="6">
    <source>
        <dbReference type="EMBL" id="SEJ50879.1"/>
    </source>
</evidence>
<dbReference type="InterPro" id="IPR002429">
    <property type="entry name" value="CcO_II-like_C"/>
</dbReference>
<gene>
    <name evidence="6" type="ORF">SAMN04488058_109106</name>
</gene>